<evidence type="ECO:0000313" key="2">
    <source>
        <dbReference type="EMBL" id="MBC2960486.1"/>
    </source>
</evidence>
<dbReference type="EMBL" id="JACMYC010000004">
    <property type="protein sequence ID" value="MBC2960486.1"/>
    <property type="molecule type" value="Genomic_DNA"/>
</dbReference>
<feature type="transmembrane region" description="Helical" evidence="1">
    <location>
        <begin position="30"/>
        <end position="59"/>
    </location>
</feature>
<keyword evidence="1" id="KW-0472">Membrane</keyword>
<sequence>MTYAGLAAIFLALSAVVLVVAVVRRRPSRAWWAATALTTLSLFVLTVVFDSLMILADLFRYGEGAEPAFLLWKAPVEDLAWPLAAVLALPALWLLLSKEEDR</sequence>
<keyword evidence="1" id="KW-1133">Transmembrane helix</keyword>
<evidence type="ECO:0000256" key="1">
    <source>
        <dbReference type="SAM" id="Phobius"/>
    </source>
</evidence>
<reference evidence="2 3" key="1">
    <citation type="submission" date="2020-08" db="EMBL/GenBank/DDBJ databases">
        <title>novel species in genus Nocardioides.</title>
        <authorList>
            <person name="Zhang G."/>
        </authorList>
    </citation>
    <scope>NUCLEOTIDE SEQUENCE [LARGE SCALE GENOMIC DNA]</scope>
    <source>
        <strain evidence="2 3">SC8A-24</strain>
    </source>
</reference>
<keyword evidence="1" id="KW-0812">Transmembrane</keyword>
<comment type="caution">
    <text evidence="2">The sequence shown here is derived from an EMBL/GenBank/DDBJ whole genome shotgun (WGS) entry which is preliminary data.</text>
</comment>
<organism evidence="2 3">
    <name type="scientific">Nocardioides deserti</name>
    <dbReference type="NCBI Taxonomy" id="1588644"/>
    <lineage>
        <taxon>Bacteria</taxon>
        <taxon>Bacillati</taxon>
        <taxon>Actinomycetota</taxon>
        <taxon>Actinomycetes</taxon>
        <taxon>Propionibacteriales</taxon>
        <taxon>Nocardioidaceae</taxon>
        <taxon>Nocardioides</taxon>
    </lineage>
</organism>
<evidence type="ECO:0000313" key="3">
    <source>
        <dbReference type="Proteomes" id="UP000604001"/>
    </source>
</evidence>
<dbReference type="Proteomes" id="UP000604001">
    <property type="component" value="Unassembled WGS sequence"/>
</dbReference>
<feature type="transmembrane region" description="Helical" evidence="1">
    <location>
        <begin position="79"/>
        <end position="96"/>
    </location>
</feature>
<feature type="transmembrane region" description="Helical" evidence="1">
    <location>
        <begin position="6"/>
        <end position="23"/>
    </location>
</feature>
<accession>A0ABR6U7S4</accession>
<gene>
    <name evidence="2" type="ORF">H7344_09280</name>
</gene>
<dbReference type="RefSeq" id="WP_186345727.1">
    <property type="nucleotide sequence ID" value="NZ_BMMR01000001.1"/>
</dbReference>
<name>A0ABR6U7S4_9ACTN</name>
<proteinExistence type="predicted"/>
<keyword evidence="3" id="KW-1185">Reference proteome</keyword>
<protein>
    <submittedName>
        <fullName evidence="2">Lycopene cyclase</fullName>
    </submittedName>
</protein>